<protein>
    <submittedName>
        <fullName evidence="1">Uncharacterized protein</fullName>
    </submittedName>
</protein>
<sequence length="104" mass="11365">MRIVVDNVPGEPQIRLEDAGEFGSLHIETADPWHVVSPEHLSALGRPSGAYQVFVDPDTIRALAGERASDESWSAGFEAMIDYADRRGWLSPAGEIRVHIAPTV</sequence>
<dbReference type="PATRIC" id="fig|632772.20.peg.3318"/>
<organism evidence="1 2">
    <name type="scientific">Rhodococcus opacus (strain B4)</name>
    <dbReference type="NCBI Taxonomy" id="632772"/>
    <lineage>
        <taxon>Bacteria</taxon>
        <taxon>Bacillati</taxon>
        <taxon>Actinomycetota</taxon>
        <taxon>Actinomycetes</taxon>
        <taxon>Mycobacteriales</taxon>
        <taxon>Nocardiaceae</taxon>
        <taxon>Rhodococcus</taxon>
    </lineage>
</organism>
<dbReference type="KEGG" id="rop:ROP_31710"/>
<evidence type="ECO:0000313" key="1">
    <source>
        <dbReference type="EMBL" id="BAH51418.1"/>
    </source>
</evidence>
<name>C1B6W5_RHOOB</name>
<dbReference type="STRING" id="632772.ROP_31710"/>
<dbReference type="RefSeq" id="WP_012690371.1">
    <property type="nucleotide sequence ID" value="NC_012522.1"/>
</dbReference>
<dbReference type="HOGENOM" id="CLU_2248012_0_0_11"/>
<dbReference type="Proteomes" id="UP000002212">
    <property type="component" value="Chromosome"/>
</dbReference>
<dbReference type="EMBL" id="AP011115">
    <property type="protein sequence ID" value="BAH51418.1"/>
    <property type="molecule type" value="Genomic_DNA"/>
</dbReference>
<gene>
    <name evidence="1" type="ordered locus">ROP_31710</name>
</gene>
<dbReference type="AlphaFoldDB" id="C1B6W5"/>
<accession>C1B6W5</accession>
<proteinExistence type="predicted"/>
<reference evidence="1 2" key="1">
    <citation type="submission" date="2009-03" db="EMBL/GenBank/DDBJ databases">
        <title>Comparison of the complete genome sequences of Rhodococcus erythropolis PR4 and Rhodococcus opacus B4.</title>
        <authorList>
            <person name="Takarada H."/>
            <person name="Sekine M."/>
            <person name="Hosoyama A."/>
            <person name="Yamada R."/>
            <person name="Fujisawa T."/>
            <person name="Omata S."/>
            <person name="Shimizu A."/>
            <person name="Tsukatani N."/>
            <person name="Tanikawa S."/>
            <person name="Fujita N."/>
            <person name="Harayama S."/>
        </authorList>
    </citation>
    <scope>NUCLEOTIDE SEQUENCE [LARGE SCALE GENOMIC DNA]</scope>
    <source>
        <strain evidence="1 2">B4</strain>
    </source>
</reference>
<dbReference type="OrthoDB" id="4481150at2"/>
<evidence type="ECO:0000313" key="2">
    <source>
        <dbReference type="Proteomes" id="UP000002212"/>
    </source>
</evidence>